<dbReference type="AlphaFoldDB" id="A0A0U4CJG3"/>
<dbReference type="RefSeq" id="WP_067853327.1">
    <property type="nucleotide sequence ID" value="NZ_CP011502.1"/>
</dbReference>
<evidence type="ECO:0000313" key="3">
    <source>
        <dbReference type="Proteomes" id="UP000067689"/>
    </source>
</evidence>
<dbReference type="InterPro" id="IPR001509">
    <property type="entry name" value="Epimerase_deHydtase"/>
</dbReference>
<keyword evidence="3" id="KW-1185">Reference proteome</keyword>
<dbReference type="OrthoDB" id="9801785at2"/>
<dbReference type="Proteomes" id="UP000067689">
    <property type="component" value="Chromosome"/>
</dbReference>
<reference evidence="2 3" key="1">
    <citation type="journal article" date="1991" name="Int. J. Syst. Bacteriol.">
        <title>Description of the erythromycin-producing bacterium Arthrobacter sp. strain NRRL B-3381 as Aeromicrobium erythreum gen. nov., sp. nov.</title>
        <authorList>
            <person name="Miller E.S."/>
            <person name="Woese C.R."/>
            <person name="Brenner S."/>
        </authorList>
    </citation>
    <scope>NUCLEOTIDE SEQUENCE [LARGE SCALE GENOMIC DNA]</scope>
    <source>
        <strain evidence="2 3">AR18</strain>
    </source>
</reference>
<dbReference type="PANTHER" id="PTHR43245">
    <property type="entry name" value="BIFUNCTIONAL POLYMYXIN RESISTANCE PROTEIN ARNA"/>
    <property type="match status" value="1"/>
</dbReference>
<dbReference type="PANTHER" id="PTHR43245:SF13">
    <property type="entry name" value="UDP-D-APIOSE_UDP-D-XYLOSE SYNTHASE 2"/>
    <property type="match status" value="1"/>
</dbReference>
<proteinExistence type="predicted"/>
<evidence type="ECO:0000259" key="1">
    <source>
        <dbReference type="Pfam" id="PF01370"/>
    </source>
</evidence>
<dbReference type="PATRIC" id="fig|2041.4.peg.154"/>
<protein>
    <submittedName>
        <fullName evidence="2">NAD-dependent dehydratase</fullName>
    </submittedName>
</protein>
<feature type="domain" description="NAD-dependent epimerase/dehydratase" evidence="1">
    <location>
        <begin position="3"/>
        <end position="134"/>
    </location>
</feature>
<accession>A0A0U4CJG3</accession>
<sequence length="351" mass="37500">MRVLLTGAAGFIGSRIDLRLAERGHEVVRLDAYLPMAHGPGARDAAPADVHLLDLRDATEAQLDAVLGGIDVVCHQAAMVGNGVDAQDLPDYAAHNDLGTARLLAAMARVGVDRLVLASSMVVYGDGRYDCPEHGDVPPAVRREDDLAAGRFDPRCPVCGGDVTWRRVTEDAPIRPRTSYAASKIAQEYFADAWCTLQSGRAVALRYHNVYGPGMPADTPYSGVAAIFRSALERGEAPRVFEDGRQVRDFVHVDDVALANALAVETVAGHPVGVTPYNVASGRPFTIGDMARVLSRAVDGPEPVVTGDARVFDVRHVLASPDKAAEGLGFRAEIAPEDGIARLATDPLRRR</sequence>
<dbReference type="Gene3D" id="3.40.50.720">
    <property type="entry name" value="NAD(P)-binding Rossmann-like Domain"/>
    <property type="match status" value="1"/>
</dbReference>
<gene>
    <name evidence="2" type="ORF">AERYTH_00765</name>
</gene>
<dbReference type="STRING" id="2041.AERYTH_00765"/>
<dbReference type="EMBL" id="CP011502">
    <property type="protein sequence ID" value="ALX03334.1"/>
    <property type="molecule type" value="Genomic_DNA"/>
</dbReference>
<dbReference type="KEGG" id="aer:AERYTH_00765"/>
<organism evidence="2 3">
    <name type="scientific">Aeromicrobium erythreum</name>
    <dbReference type="NCBI Taxonomy" id="2041"/>
    <lineage>
        <taxon>Bacteria</taxon>
        <taxon>Bacillati</taxon>
        <taxon>Actinomycetota</taxon>
        <taxon>Actinomycetes</taxon>
        <taxon>Propionibacteriales</taxon>
        <taxon>Nocardioidaceae</taxon>
        <taxon>Aeromicrobium</taxon>
    </lineage>
</organism>
<name>A0A0U4CJG3_9ACTN</name>
<evidence type="ECO:0000313" key="2">
    <source>
        <dbReference type="EMBL" id="ALX03334.1"/>
    </source>
</evidence>
<dbReference type="InterPro" id="IPR050177">
    <property type="entry name" value="Lipid_A_modif_metabolic_enz"/>
</dbReference>
<dbReference type="InterPro" id="IPR036291">
    <property type="entry name" value="NAD(P)-bd_dom_sf"/>
</dbReference>
<dbReference type="SUPFAM" id="SSF51735">
    <property type="entry name" value="NAD(P)-binding Rossmann-fold domains"/>
    <property type="match status" value="1"/>
</dbReference>
<dbReference type="Pfam" id="PF01370">
    <property type="entry name" value="Epimerase"/>
    <property type="match status" value="2"/>
</dbReference>
<feature type="domain" description="NAD-dependent epimerase/dehydratase" evidence="1">
    <location>
        <begin position="169"/>
        <end position="272"/>
    </location>
</feature>